<gene>
    <name evidence="1" type="ORF">DSCW_29680</name>
</gene>
<dbReference type="RefSeq" id="WP_155304457.1">
    <property type="nucleotide sequence ID" value="NZ_AP021875.1"/>
</dbReference>
<accession>A0A5K7Z762</accession>
<evidence type="ECO:0000313" key="1">
    <source>
        <dbReference type="EMBL" id="BBO75551.1"/>
    </source>
</evidence>
<protein>
    <submittedName>
        <fullName evidence="1">Uncharacterized protein</fullName>
    </submittedName>
</protein>
<organism evidence="1 2">
    <name type="scientific">Desulfosarcina widdelii</name>
    <dbReference type="NCBI Taxonomy" id="947919"/>
    <lineage>
        <taxon>Bacteria</taxon>
        <taxon>Pseudomonadati</taxon>
        <taxon>Thermodesulfobacteriota</taxon>
        <taxon>Desulfobacteria</taxon>
        <taxon>Desulfobacterales</taxon>
        <taxon>Desulfosarcinaceae</taxon>
        <taxon>Desulfosarcina</taxon>
    </lineage>
</organism>
<reference evidence="1 2" key="1">
    <citation type="submission" date="2019-11" db="EMBL/GenBank/DDBJ databases">
        <title>Comparative genomics of hydrocarbon-degrading Desulfosarcina strains.</title>
        <authorList>
            <person name="Watanabe M."/>
            <person name="Kojima H."/>
            <person name="Fukui M."/>
        </authorList>
    </citation>
    <scope>NUCLEOTIDE SEQUENCE [LARGE SCALE GENOMIC DNA]</scope>
    <source>
        <strain evidence="1 2">PP31</strain>
    </source>
</reference>
<proteinExistence type="predicted"/>
<evidence type="ECO:0000313" key="2">
    <source>
        <dbReference type="Proteomes" id="UP000427769"/>
    </source>
</evidence>
<dbReference type="AlphaFoldDB" id="A0A5K7Z762"/>
<dbReference type="EMBL" id="AP021875">
    <property type="protein sequence ID" value="BBO75551.1"/>
    <property type="molecule type" value="Genomic_DNA"/>
</dbReference>
<dbReference type="Proteomes" id="UP000427769">
    <property type="component" value="Chromosome"/>
</dbReference>
<sequence length="52" mass="5935">MAAAKALDRKLLEQFEQIYEVVYEFRQGAADVDDNEIESIVDETVDAVRKMA</sequence>
<dbReference type="OrthoDB" id="27352at213118"/>
<name>A0A5K7Z762_9BACT</name>
<dbReference type="KEGG" id="dwd:DSCW_29680"/>
<keyword evidence="2" id="KW-1185">Reference proteome</keyword>